<reference evidence="1 2" key="1">
    <citation type="submission" date="2024-05" db="EMBL/GenBank/DDBJ databases">
        <authorList>
            <person name="Wallberg A."/>
        </authorList>
    </citation>
    <scope>NUCLEOTIDE SEQUENCE [LARGE SCALE GENOMIC DNA]</scope>
</reference>
<dbReference type="AlphaFoldDB" id="A0AAV2SS18"/>
<dbReference type="EMBL" id="CAXKWB010131971">
    <property type="protein sequence ID" value="CAL4242795.1"/>
    <property type="molecule type" value="Genomic_DNA"/>
</dbReference>
<name>A0AAV2SS18_MEGNR</name>
<organism evidence="1 2">
    <name type="scientific">Meganyctiphanes norvegica</name>
    <name type="common">Northern krill</name>
    <name type="synonym">Thysanopoda norvegica</name>
    <dbReference type="NCBI Taxonomy" id="48144"/>
    <lineage>
        <taxon>Eukaryota</taxon>
        <taxon>Metazoa</taxon>
        <taxon>Ecdysozoa</taxon>
        <taxon>Arthropoda</taxon>
        <taxon>Crustacea</taxon>
        <taxon>Multicrustacea</taxon>
        <taxon>Malacostraca</taxon>
        <taxon>Eumalacostraca</taxon>
        <taxon>Eucarida</taxon>
        <taxon>Euphausiacea</taxon>
        <taxon>Euphausiidae</taxon>
        <taxon>Meganyctiphanes</taxon>
    </lineage>
</organism>
<sequence>MDALIWFFTHVYSHYVYANVLKVYFSLKKPCHIGCIDEASDYHCIDMISPQSYNSEGNTYHTGCMQIYSSRLCILKCLISLLFSEKKLATLNALIGLLTIKMRP</sequence>
<gene>
    <name evidence="1" type="ORF">MNOR_LOCUS40802</name>
</gene>
<evidence type="ECO:0000313" key="1">
    <source>
        <dbReference type="EMBL" id="CAL4242795.1"/>
    </source>
</evidence>
<keyword evidence="2" id="KW-1185">Reference proteome</keyword>
<dbReference type="Proteomes" id="UP001497623">
    <property type="component" value="Unassembled WGS sequence"/>
</dbReference>
<proteinExistence type="predicted"/>
<feature type="non-terminal residue" evidence="1">
    <location>
        <position position="104"/>
    </location>
</feature>
<accession>A0AAV2SS18</accession>
<comment type="caution">
    <text evidence="1">The sequence shown here is derived from an EMBL/GenBank/DDBJ whole genome shotgun (WGS) entry which is preliminary data.</text>
</comment>
<evidence type="ECO:0000313" key="2">
    <source>
        <dbReference type="Proteomes" id="UP001497623"/>
    </source>
</evidence>
<protein>
    <submittedName>
        <fullName evidence="1">Uncharacterized protein</fullName>
    </submittedName>
</protein>